<sequence>MYGHGGGQAKTDSSDIFLANQIEKFKKYEADYTRRLMAKYFSKKNLYGGNVFDENTTIDDELIKSSRWPCTRSYADPVQAFEDQNNSESVPIIETAPANISNGKHPPKKNAPAQNVGSDVNPSAQETPLPTGSLYGTPLPHFGQPTPPTDFKNEDWTYFFNPVEIAAIRKRAKAAAEKEKQPEATNLGLRIIGVSICHAEGRNLTEQDSPGDPAIMGIVLLALLTEQDRSQAVSLSSQRKRDLIISMASMKLEYEKQIIEQQNQHTRLSSYWGISGFSEDRQGVTFCFYLSPSDGLNWISVVIFSLSGSYCRFPGFPSASGILFLLHILQQFSLSDHCLNFSPQTSALPSHMSMVVMQFAVVHLAHSYAVIWGRVPVLLPILRLPWPSIGFPLN</sequence>
<gene>
    <name evidence="2" type="ORF">TIFTF001_030780</name>
</gene>
<proteinExistence type="predicted"/>
<protein>
    <submittedName>
        <fullName evidence="2">Uncharacterized protein</fullName>
    </submittedName>
</protein>
<dbReference type="Proteomes" id="UP001187192">
    <property type="component" value="Unassembled WGS sequence"/>
</dbReference>
<organism evidence="2 3">
    <name type="scientific">Ficus carica</name>
    <name type="common">Common fig</name>
    <dbReference type="NCBI Taxonomy" id="3494"/>
    <lineage>
        <taxon>Eukaryota</taxon>
        <taxon>Viridiplantae</taxon>
        <taxon>Streptophyta</taxon>
        <taxon>Embryophyta</taxon>
        <taxon>Tracheophyta</taxon>
        <taxon>Spermatophyta</taxon>
        <taxon>Magnoliopsida</taxon>
        <taxon>eudicotyledons</taxon>
        <taxon>Gunneridae</taxon>
        <taxon>Pentapetalae</taxon>
        <taxon>rosids</taxon>
        <taxon>fabids</taxon>
        <taxon>Rosales</taxon>
        <taxon>Moraceae</taxon>
        <taxon>Ficeae</taxon>
        <taxon>Ficus</taxon>
    </lineage>
</organism>
<reference evidence="2" key="1">
    <citation type="submission" date="2023-07" db="EMBL/GenBank/DDBJ databases">
        <title>draft genome sequence of fig (Ficus carica).</title>
        <authorList>
            <person name="Takahashi T."/>
            <person name="Nishimura K."/>
        </authorList>
    </citation>
    <scope>NUCLEOTIDE SEQUENCE</scope>
</reference>
<evidence type="ECO:0000313" key="3">
    <source>
        <dbReference type="Proteomes" id="UP001187192"/>
    </source>
</evidence>
<feature type="region of interest" description="Disordered" evidence="1">
    <location>
        <begin position="98"/>
        <end position="133"/>
    </location>
</feature>
<dbReference type="PANTHER" id="PTHR36078">
    <property type="entry name" value="BNACNNG21220D PROTEIN"/>
    <property type="match status" value="1"/>
</dbReference>
<evidence type="ECO:0000313" key="2">
    <source>
        <dbReference type="EMBL" id="GMN61690.1"/>
    </source>
</evidence>
<dbReference type="EMBL" id="BTGU01000116">
    <property type="protein sequence ID" value="GMN61690.1"/>
    <property type="molecule type" value="Genomic_DNA"/>
</dbReference>
<name>A0AA88DV33_FICCA</name>
<dbReference type="AlphaFoldDB" id="A0AA88DV33"/>
<accession>A0AA88DV33</accession>
<keyword evidence="3" id="KW-1185">Reference proteome</keyword>
<evidence type="ECO:0000256" key="1">
    <source>
        <dbReference type="SAM" id="MobiDB-lite"/>
    </source>
</evidence>
<feature type="compositionally biased region" description="Polar residues" evidence="1">
    <location>
        <begin position="112"/>
        <end position="130"/>
    </location>
</feature>
<dbReference type="PANTHER" id="PTHR36078:SF2">
    <property type="entry name" value="OS09G0473966 PROTEIN"/>
    <property type="match status" value="1"/>
</dbReference>
<comment type="caution">
    <text evidence="2">The sequence shown here is derived from an EMBL/GenBank/DDBJ whole genome shotgun (WGS) entry which is preliminary data.</text>
</comment>